<dbReference type="AlphaFoldDB" id="A0A166TE87"/>
<dbReference type="GO" id="GO:0006606">
    <property type="term" value="P:protein import into nucleus"/>
    <property type="evidence" value="ECO:0007669"/>
    <property type="project" value="TreeGrafter"/>
</dbReference>
<name>A0A166TE87_9AGAM</name>
<dbReference type="PANTHER" id="PTHR13373:SF21">
    <property type="entry name" value="NUCLEAR PORE COMPLEX PROTEIN NUP85"/>
    <property type="match status" value="1"/>
</dbReference>
<comment type="subcellular location">
    <subcellularLocation>
        <location evidence="1 9">Nucleus</location>
        <location evidence="1 9">Nuclear pore complex</location>
    </subcellularLocation>
</comment>
<evidence type="ECO:0000313" key="11">
    <source>
        <dbReference type="Proteomes" id="UP000076532"/>
    </source>
</evidence>
<comment type="function">
    <text evidence="9">Functions as a component of the nuclear pore complex (NPC).</text>
</comment>
<keyword evidence="3 9" id="KW-0813">Transport</keyword>
<evidence type="ECO:0000256" key="3">
    <source>
        <dbReference type="ARBA" id="ARBA00022448"/>
    </source>
</evidence>
<keyword evidence="7 9" id="KW-0906">Nuclear pore complex</keyword>
<dbReference type="GO" id="GO:0045893">
    <property type="term" value="P:positive regulation of DNA-templated transcription"/>
    <property type="evidence" value="ECO:0007669"/>
    <property type="project" value="TreeGrafter"/>
</dbReference>
<keyword evidence="4 9" id="KW-0509">mRNA transport</keyword>
<evidence type="ECO:0000256" key="2">
    <source>
        <dbReference type="ARBA" id="ARBA00005573"/>
    </source>
</evidence>
<gene>
    <name evidence="10" type="ORF">FIBSPDRAFT_926377</name>
</gene>
<reference evidence="10 11" key="1">
    <citation type="journal article" date="2016" name="Mol. Biol. Evol.">
        <title>Comparative Genomics of Early-Diverging Mushroom-Forming Fungi Provides Insights into the Origins of Lignocellulose Decay Capabilities.</title>
        <authorList>
            <person name="Nagy L.G."/>
            <person name="Riley R."/>
            <person name="Tritt A."/>
            <person name="Adam C."/>
            <person name="Daum C."/>
            <person name="Floudas D."/>
            <person name="Sun H."/>
            <person name="Yadav J.S."/>
            <person name="Pangilinan J."/>
            <person name="Larsson K.H."/>
            <person name="Matsuura K."/>
            <person name="Barry K."/>
            <person name="Labutti K."/>
            <person name="Kuo R."/>
            <person name="Ohm R.A."/>
            <person name="Bhattacharya S.S."/>
            <person name="Shirouzu T."/>
            <person name="Yoshinaga Y."/>
            <person name="Martin F.M."/>
            <person name="Grigoriev I.V."/>
            <person name="Hibbett D.S."/>
        </authorList>
    </citation>
    <scope>NUCLEOTIDE SEQUENCE [LARGE SCALE GENOMIC DNA]</scope>
    <source>
        <strain evidence="10 11">CBS 109695</strain>
    </source>
</reference>
<accession>A0A166TE87</accession>
<evidence type="ECO:0000256" key="9">
    <source>
        <dbReference type="RuleBase" id="RU365073"/>
    </source>
</evidence>
<evidence type="ECO:0000256" key="1">
    <source>
        <dbReference type="ARBA" id="ARBA00004567"/>
    </source>
</evidence>
<dbReference type="Proteomes" id="UP000076532">
    <property type="component" value="Unassembled WGS sequence"/>
</dbReference>
<dbReference type="GO" id="GO:0006406">
    <property type="term" value="P:mRNA export from nucleus"/>
    <property type="evidence" value="ECO:0007669"/>
    <property type="project" value="TreeGrafter"/>
</dbReference>
<proteinExistence type="inferred from homology"/>
<keyword evidence="8 9" id="KW-0539">Nucleus</keyword>
<dbReference type="Pfam" id="PF07575">
    <property type="entry name" value="Nucleopor_Nup85"/>
    <property type="match status" value="1"/>
</dbReference>
<organism evidence="10 11">
    <name type="scientific">Athelia psychrophila</name>
    <dbReference type="NCBI Taxonomy" id="1759441"/>
    <lineage>
        <taxon>Eukaryota</taxon>
        <taxon>Fungi</taxon>
        <taxon>Dikarya</taxon>
        <taxon>Basidiomycota</taxon>
        <taxon>Agaricomycotina</taxon>
        <taxon>Agaricomycetes</taxon>
        <taxon>Agaricomycetidae</taxon>
        <taxon>Atheliales</taxon>
        <taxon>Atheliaceae</taxon>
        <taxon>Athelia</taxon>
    </lineage>
</organism>
<dbReference type="STRING" id="436010.A0A166TE87"/>
<keyword evidence="9" id="KW-0472">Membrane</keyword>
<protein>
    <recommendedName>
        <fullName evidence="9">Nuclear pore complex protein Nup85</fullName>
    </recommendedName>
</protein>
<comment type="subunit">
    <text evidence="9">Component of the nuclear pore complex (NPC).</text>
</comment>
<evidence type="ECO:0000256" key="6">
    <source>
        <dbReference type="ARBA" id="ARBA00023010"/>
    </source>
</evidence>
<evidence type="ECO:0000256" key="5">
    <source>
        <dbReference type="ARBA" id="ARBA00022927"/>
    </source>
</evidence>
<keyword evidence="5 9" id="KW-0653">Protein transport</keyword>
<evidence type="ECO:0000256" key="7">
    <source>
        <dbReference type="ARBA" id="ARBA00023132"/>
    </source>
</evidence>
<dbReference type="PANTHER" id="PTHR13373">
    <property type="entry name" value="FROUNT PROTEIN-RELATED"/>
    <property type="match status" value="1"/>
</dbReference>
<dbReference type="GO" id="GO:0031965">
    <property type="term" value="C:nuclear membrane"/>
    <property type="evidence" value="ECO:0007669"/>
    <property type="project" value="UniProtKB-UniRule"/>
</dbReference>
<evidence type="ECO:0000256" key="8">
    <source>
        <dbReference type="ARBA" id="ARBA00023242"/>
    </source>
</evidence>
<dbReference type="GO" id="GO:0017056">
    <property type="term" value="F:structural constituent of nuclear pore"/>
    <property type="evidence" value="ECO:0007669"/>
    <property type="project" value="TreeGrafter"/>
</dbReference>
<dbReference type="InterPro" id="IPR011502">
    <property type="entry name" value="Nucleoporin_Nup85"/>
</dbReference>
<dbReference type="EMBL" id="KV417493">
    <property type="protein sequence ID" value="KZP30524.1"/>
    <property type="molecule type" value="Genomic_DNA"/>
</dbReference>
<keyword evidence="11" id="KW-1185">Reference proteome</keyword>
<keyword evidence="6 9" id="KW-0811">Translocation</keyword>
<dbReference type="OrthoDB" id="17644at2759"/>
<comment type="similarity">
    <text evidence="2 9">Belongs to the nucleoporin Nup85 family.</text>
</comment>
<evidence type="ECO:0000256" key="4">
    <source>
        <dbReference type="ARBA" id="ARBA00022816"/>
    </source>
</evidence>
<dbReference type="GO" id="GO:0031080">
    <property type="term" value="C:nuclear pore outer ring"/>
    <property type="evidence" value="ECO:0007669"/>
    <property type="project" value="TreeGrafter"/>
</dbReference>
<sequence>MGGSNHLNLAPPLVQSGRVEELVKLGQTLRSSISPANNSLAIYVSNIAPPTQKSAQNDEQPVYFASMDAAPSAERRLFLSDTSVIFAAFQSFTSAANERDPEWVQDERNLEIVRKLANDYINHIKECWIHASQPIGHPEGPLQYSSDHYRILYTCFSLFVVLYLPESGLDDAPVGDDLMEWLNTHFIEPSTEEGDHLSGMEQPWEDETFWPYLTRATVRGLSKASVFFLGILSRHPSEDLQHLSKSLIPLINAQPRLQNFSAERDFAYASRRWNDKVKALRLELDRVPENDRHDGFDNWWERVSDIVGALEGREEILRKICEDIGGDWKEIAVAWGVFVEPRLRRQDLPDIVGQTLDDMPPDPTNLEDQIHAALFSGHPERALEHAARLDPWLAAHLADFMSTLALIETDTESENSPREDYTLAYAEYLQSDSALWRITVAYLCSCGDVGKQRADEVILRVPLRLRKHVGSIEDERIRAGDVVGVLKEVNSTCFEYQREEVRRTICRIASQSFIEDKEFGLAVSYCASAEDWPGLGRVVDRVLDEYIIKGPAHFARYVAAIAPSLQALRAQPGSPGVFVYRLMFAVRYAEFQRRCMQQDVEEAALDLVNMLQDDIAPKSWWAVLLCDAVTLLQNPVLLFTYSGACQLLRRLEEIFIRAEQGSGTDYLDVLMRTMKNASEKEALNRLKTVRLSLARYFARCTVIDVGGKHVTERRGVA</sequence>
<evidence type="ECO:0000313" key="10">
    <source>
        <dbReference type="EMBL" id="KZP30524.1"/>
    </source>
</evidence>